<protein>
    <recommendedName>
        <fullName evidence="3">SMI1/KNR4 family protein</fullName>
    </recommendedName>
</protein>
<gene>
    <name evidence="1" type="ORF">I5M32_03645</name>
</gene>
<comment type="caution">
    <text evidence="1">The sequence shown here is derived from an EMBL/GenBank/DDBJ whole genome shotgun (WGS) entry which is preliminary data.</text>
</comment>
<keyword evidence="2" id="KW-1185">Reference proteome</keyword>
<evidence type="ECO:0000313" key="1">
    <source>
        <dbReference type="EMBL" id="MBK0382043.1"/>
    </source>
</evidence>
<sequence>MLETIMATSMLMSLSTDYRKNSYLANIISNKSDTIEEVHLEPLNNYFADFISIGNFNKVEKKFFQLLNLNEISSEVYNNSYSLLTEFPEFILEEIDVENIYTSKYGTLLLDFEYDNKNIFSLEIGKDSIGYFSEINSKTDVFCESLKTIDNQGNTINAKQISSEIENFLSKLNLV</sequence>
<organism evidence="1 2">
    <name type="scientific">Pedobacter segetis</name>
    <dbReference type="NCBI Taxonomy" id="2793069"/>
    <lineage>
        <taxon>Bacteria</taxon>
        <taxon>Pseudomonadati</taxon>
        <taxon>Bacteroidota</taxon>
        <taxon>Sphingobacteriia</taxon>
        <taxon>Sphingobacteriales</taxon>
        <taxon>Sphingobacteriaceae</taxon>
        <taxon>Pedobacter</taxon>
    </lineage>
</organism>
<dbReference type="EMBL" id="JAEHFY010000004">
    <property type="protein sequence ID" value="MBK0382043.1"/>
    <property type="molecule type" value="Genomic_DNA"/>
</dbReference>
<dbReference type="Proteomes" id="UP000660024">
    <property type="component" value="Unassembled WGS sequence"/>
</dbReference>
<reference evidence="1 2" key="1">
    <citation type="submission" date="2020-12" db="EMBL/GenBank/DDBJ databases">
        <title>Bacterial novel species Pedobacter sp. SD-b isolated from soil.</title>
        <authorList>
            <person name="Jung H.-Y."/>
        </authorList>
    </citation>
    <scope>NUCLEOTIDE SEQUENCE [LARGE SCALE GENOMIC DNA]</scope>
    <source>
        <strain evidence="1 2">SD-b</strain>
    </source>
</reference>
<evidence type="ECO:0000313" key="2">
    <source>
        <dbReference type="Proteomes" id="UP000660024"/>
    </source>
</evidence>
<accession>A0ABS1BGQ2</accession>
<proteinExistence type="predicted"/>
<dbReference type="RefSeq" id="WP_200584822.1">
    <property type="nucleotide sequence ID" value="NZ_JAEHFY010000004.1"/>
</dbReference>
<name>A0ABS1BGQ2_9SPHI</name>
<evidence type="ECO:0008006" key="3">
    <source>
        <dbReference type="Google" id="ProtNLM"/>
    </source>
</evidence>